<evidence type="ECO:0000313" key="16">
    <source>
        <dbReference type="Proteomes" id="UP000236161"/>
    </source>
</evidence>
<dbReference type="STRING" id="1088818.A0A2I0AHW7"/>
<dbReference type="GO" id="GO:0005506">
    <property type="term" value="F:iron ion binding"/>
    <property type="evidence" value="ECO:0007669"/>
    <property type="project" value="InterPro"/>
</dbReference>
<evidence type="ECO:0000256" key="12">
    <source>
        <dbReference type="PIRSR" id="PIRSR602401-1"/>
    </source>
</evidence>
<comment type="cofactor">
    <cofactor evidence="12">
        <name>heme</name>
        <dbReference type="ChEBI" id="CHEBI:30413"/>
    </cofactor>
</comment>
<dbReference type="OrthoDB" id="1470350at2759"/>
<comment type="subcellular location">
    <subcellularLocation>
        <location evidence="1">Membrane</location>
        <topology evidence="1">Single-pass membrane protein</topology>
    </subcellularLocation>
</comment>
<evidence type="ECO:0000256" key="14">
    <source>
        <dbReference type="SAM" id="Phobius"/>
    </source>
</evidence>
<evidence type="ECO:0000256" key="9">
    <source>
        <dbReference type="ARBA" id="ARBA00039071"/>
    </source>
</evidence>
<dbReference type="PRINTS" id="PR00385">
    <property type="entry name" value="P450"/>
</dbReference>
<keyword evidence="3 14" id="KW-0812">Transmembrane</keyword>
<dbReference type="InterPro" id="IPR036396">
    <property type="entry name" value="Cyt_P450_sf"/>
</dbReference>
<keyword evidence="16" id="KW-1185">Reference proteome</keyword>
<dbReference type="AlphaFoldDB" id="A0A2I0AHW7"/>
<protein>
    <recommendedName>
        <fullName evidence="9">noroxomaritidine synthase</fullName>
        <ecNumber evidence="9">1.14.19.50</ecNumber>
    </recommendedName>
</protein>
<keyword evidence="8 14" id="KW-0472">Membrane</keyword>
<dbReference type="PRINTS" id="PR00463">
    <property type="entry name" value="EP450I"/>
</dbReference>
<dbReference type="EC" id="1.14.19.50" evidence="9"/>
<comment type="similarity">
    <text evidence="2 13">Belongs to the cytochrome P450 family.</text>
</comment>
<evidence type="ECO:0000256" key="13">
    <source>
        <dbReference type="RuleBase" id="RU000461"/>
    </source>
</evidence>
<dbReference type="EMBL" id="KZ451980">
    <property type="protein sequence ID" value="PKA55154.1"/>
    <property type="molecule type" value="Genomic_DNA"/>
</dbReference>
<reference evidence="15 16" key="1">
    <citation type="journal article" date="2017" name="Nature">
        <title>The Apostasia genome and the evolution of orchids.</title>
        <authorList>
            <person name="Zhang G.Q."/>
            <person name="Liu K.W."/>
            <person name="Li Z."/>
            <person name="Lohaus R."/>
            <person name="Hsiao Y.Y."/>
            <person name="Niu S.C."/>
            <person name="Wang J.Y."/>
            <person name="Lin Y.C."/>
            <person name="Xu Q."/>
            <person name="Chen L.J."/>
            <person name="Yoshida K."/>
            <person name="Fujiwara S."/>
            <person name="Wang Z.W."/>
            <person name="Zhang Y.Q."/>
            <person name="Mitsuda N."/>
            <person name="Wang M."/>
            <person name="Liu G.H."/>
            <person name="Pecoraro L."/>
            <person name="Huang H.X."/>
            <person name="Xiao X.J."/>
            <person name="Lin M."/>
            <person name="Wu X.Y."/>
            <person name="Wu W.L."/>
            <person name="Chen Y.Y."/>
            <person name="Chang S.B."/>
            <person name="Sakamoto S."/>
            <person name="Ohme-Takagi M."/>
            <person name="Yagi M."/>
            <person name="Zeng S.J."/>
            <person name="Shen C.Y."/>
            <person name="Yeh C.M."/>
            <person name="Luo Y.B."/>
            <person name="Tsai W.C."/>
            <person name="Van de Peer Y."/>
            <person name="Liu Z.J."/>
        </authorList>
    </citation>
    <scope>NUCLEOTIDE SEQUENCE [LARGE SCALE GENOMIC DNA]</scope>
    <source>
        <strain evidence="16">cv. Shenzhen</strain>
        <tissue evidence="15">Stem</tissue>
    </source>
</reference>
<dbReference type="GO" id="GO:0016705">
    <property type="term" value="F:oxidoreductase activity, acting on paired donors, with incorporation or reduction of molecular oxygen"/>
    <property type="evidence" value="ECO:0007669"/>
    <property type="project" value="InterPro"/>
</dbReference>
<evidence type="ECO:0000256" key="6">
    <source>
        <dbReference type="ARBA" id="ARBA00023002"/>
    </source>
</evidence>
<proteinExistence type="inferred from homology"/>
<evidence type="ECO:0000313" key="15">
    <source>
        <dbReference type="EMBL" id="PKA55154.1"/>
    </source>
</evidence>
<dbReference type="InterPro" id="IPR002401">
    <property type="entry name" value="Cyt_P450_E_grp-I"/>
</dbReference>
<dbReference type="InterPro" id="IPR001128">
    <property type="entry name" value="Cyt_P450"/>
</dbReference>
<dbReference type="GO" id="GO:0004497">
    <property type="term" value="F:monooxygenase activity"/>
    <property type="evidence" value="ECO:0007669"/>
    <property type="project" value="UniProtKB-KW"/>
</dbReference>
<dbReference type="GO" id="GO:0020037">
    <property type="term" value="F:heme binding"/>
    <property type="evidence" value="ECO:0007669"/>
    <property type="project" value="InterPro"/>
</dbReference>
<dbReference type="SUPFAM" id="SSF48264">
    <property type="entry name" value="Cytochrome P450"/>
    <property type="match status" value="1"/>
</dbReference>
<comment type="catalytic activity">
    <reaction evidence="10">
        <text>4'-O-methylnorbelladine + reduced [NADPH--hemoprotein reductase] + O2 = (10bS,4aR)-noroxomaritidine + oxidized [NADPH--hemoprotein reductase] + 2 H2O + H(+)</text>
        <dbReference type="Rhea" id="RHEA:51264"/>
        <dbReference type="Rhea" id="RHEA-COMP:11964"/>
        <dbReference type="Rhea" id="RHEA-COMP:11965"/>
        <dbReference type="ChEBI" id="CHEBI:15377"/>
        <dbReference type="ChEBI" id="CHEBI:15378"/>
        <dbReference type="ChEBI" id="CHEBI:15379"/>
        <dbReference type="ChEBI" id="CHEBI:57618"/>
        <dbReference type="ChEBI" id="CHEBI:58210"/>
        <dbReference type="ChEBI" id="CHEBI:133993"/>
        <dbReference type="ChEBI" id="CHEBI:133996"/>
        <dbReference type="EC" id="1.14.19.50"/>
    </reaction>
</comment>
<keyword evidence="4 12" id="KW-0479">Metal-binding</keyword>
<dbReference type="GO" id="GO:0006629">
    <property type="term" value="P:lipid metabolic process"/>
    <property type="evidence" value="ECO:0007669"/>
    <property type="project" value="UniProtKB-ARBA"/>
</dbReference>
<evidence type="ECO:0000256" key="7">
    <source>
        <dbReference type="ARBA" id="ARBA00023004"/>
    </source>
</evidence>
<feature type="binding site" description="axial binding residue" evidence="12">
    <location>
        <position position="444"/>
    </location>
    <ligand>
        <name>heme</name>
        <dbReference type="ChEBI" id="CHEBI:30413"/>
    </ligand>
    <ligandPart>
        <name>Fe</name>
        <dbReference type="ChEBI" id="CHEBI:18248"/>
    </ligandPart>
</feature>
<evidence type="ECO:0000256" key="11">
    <source>
        <dbReference type="ARBA" id="ARBA00049170"/>
    </source>
</evidence>
<dbReference type="Proteomes" id="UP000236161">
    <property type="component" value="Unassembled WGS sequence"/>
</dbReference>
<keyword evidence="5 14" id="KW-1133">Transmembrane helix</keyword>
<keyword evidence="6 13" id="KW-0560">Oxidoreductase</keyword>
<feature type="transmembrane region" description="Helical" evidence="14">
    <location>
        <begin position="6"/>
        <end position="24"/>
    </location>
</feature>
<dbReference type="SMR" id="A0A2I0AHW7"/>
<dbReference type="PANTHER" id="PTHR24296">
    <property type="entry name" value="CYTOCHROME P450"/>
    <property type="match status" value="1"/>
</dbReference>
<evidence type="ECO:0000256" key="5">
    <source>
        <dbReference type="ARBA" id="ARBA00022989"/>
    </source>
</evidence>
<dbReference type="PROSITE" id="PS00086">
    <property type="entry name" value="CYTOCHROME_P450"/>
    <property type="match status" value="1"/>
</dbReference>
<dbReference type="InterPro" id="IPR017972">
    <property type="entry name" value="Cyt_P450_CS"/>
</dbReference>
<dbReference type="CDD" id="cd11064">
    <property type="entry name" value="CYP86A"/>
    <property type="match status" value="1"/>
</dbReference>
<sequence length="499" mass="55626">MALPLPFFPELLLSLILLIFFFLLRRHRSRRSSTSSLLMHNWPILGMLPSLAANLHRLHDFASDILSPAGCTFRFHGPWLSGMKILVTCDPANVNHVFTANFQNYPKGPEFSEIFDILGDGIFNADGDSWRLQRRKAQVLMAHPRFRTFAARCSREKVAGSLLPILRRVSEEGRTVDLQDVFLRLTFDITCRLVFGEDPASLSSGFPTVPFAKAMDDAMTTIFQRHAVPASWWKLARRLNVGGERKLAEAWRVIDSFIAESISKRKQEIAGAGTAGDDLLTAYIQDSSAGGGGDEKYLRDTTVNLMLAGRDTTGTALAWFIYLLCKNPDAEEKLLDELRLAGGGGGGEADGVYMQAALCEALRLYPPVPFEAKGVVAAERLPSGHRVEPGMKVFFSTYTMGRMEGVWGKDCLEFRPARWITEQGKVRREPAYKFMSFNCGPRSCLGKEMAFTQLKAAAAAVVREFKVEVVDGHVVEPKLSIILQMKNGLMVRLKKREEV</sequence>
<accession>A0A2I0AHW7</accession>
<dbReference type="Gene3D" id="1.10.630.10">
    <property type="entry name" value="Cytochrome P450"/>
    <property type="match status" value="1"/>
</dbReference>
<evidence type="ECO:0000256" key="3">
    <source>
        <dbReference type="ARBA" id="ARBA00022692"/>
    </source>
</evidence>
<evidence type="ECO:0000256" key="2">
    <source>
        <dbReference type="ARBA" id="ARBA00010617"/>
    </source>
</evidence>
<gene>
    <name evidence="15" type="primary">CYP86B1</name>
    <name evidence="15" type="ORF">AXF42_Ash003791</name>
</gene>
<comment type="catalytic activity">
    <reaction evidence="11">
        <text>4'-O-methylnorbelladine + reduced [NADPH--hemoprotein reductase] + O2 = (10bR,4aS)-noroxomaritidine + oxidized [NADPH--hemoprotein reductase] + 2 H2O + H(+)</text>
        <dbReference type="Rhea" id="RHEA:51260"/>
        <dbReference type="Rhea" id="RHEA-COMP:11964"/>
        <dbReference type="Rhea" id="RHEA-COMP:11965"/>
        <dbReference type="ChEBI" id="CHEBI:15377"/>
        <dbReference type="ChEBI" id="CHEBI:15378"/>
        <dbReference type="ChEBI" id="CHEBI:15379"/>
        <dbReference type="ChEBI" id="CHEBI:57618"/>
        <dbReference type="ChEBI" id="CHEBI:58210"/>
        <dbReference type="ChEBI" id="CHEBI:133993"/>
        <dbReference type="ChEBI" id="CHEBI:133995"/>
        <dbReference type="EC" id="1.14.19.50"/>
    </reaction>
</comment>
<dbReference type="GO" id="GO:0016020">
    <property type="term" value="C:membrane"/>
    <property type="evidence" value="ECO:0007669"/>
    <property type="project" value="UniProtKB-SubCell"/>
</dbReference>
<evidence type="ECO:0000256" key="4">
    <source>
        <dbReference type="ARBA" id="ARBA00022723"/>
    </source>
</evidence>
<name>A0A2I0AHW7_9ASPA</name>
<organism evidence="15 16">
    <name type="scientific">Apostasia shenzhenica</name>
    <dbReference type="NCBI Taxonomy" id="1088818"/>
    <lineage>
        <taxon>Eukaryota</taxon>
        <taxon>Viridiplantae</taxon>
        <taxon>Streptophyta</taxon>
        <taxon>Embryophyta</taxon>
        <taxon>Tracheophyta</taxon>
        <taxon>Spermatophyta</taxon>
        <taxon>Magnoliopsida</taxon>
        <taxon>Liliopsida</taxon>
        <taxon>Asparagales</taxon>
        <taxon>Orchidaceae</taxon>
        <taxon>Apostasioideae</taxon>
        <taxon>Apostasia</taxon>
    </lineage>
</organism>
<evidence type="ECO:0000256" key="1">
    <source>
        <dbReference type="ARBA" id="ARBA00004167"/>
    </source>
</evidence>
<dbReference type="Pfam" id="PF00067">
    <property type="entry name" value="p450"/>
    <property type="match status" value="1"/>
</dbReference>
<keyword evidence="12 13" id="KW-0349">Heme</keyword>
<keyword evidence="13" id="KW-0503">Monooxygenase</keyword>
<evidence type="ECO:0000256" key="8">
    <source>
        <dbReference type="ARBA" id="ARBA00023136"/>
    </source>
</evidence>
<evidence type="ECO:0000256" key="10">
    <source>
        <dbReference type="ARBA" id="ARBA00048529"/>
    </source>
</evidence>
<keyword evidence="7 12" id="KW-0408">Iron</keyword>